<gene>
    <name evidence="2" type="ORF">G8D99_08020</name>
</gene>
<evidence type="ECO:0000256" key="1">
    <source>
        <dbReference type="SAM" id="MobiDB-lite"/>
    </source>
</evidence>
<feature type="compositionally biased region" description="Basic and acidic residues" evidence="1">
    <location>
        <begin position="41"/>
        <end position="54"/>
    </location>
</feature>
<sequence>MILLGLAACTPKKVDEEPLTPERLAALEKREAEFMQKREAYIKQHGHPKFDPRRFTSNMTPMLKAPENQTKTNQ</sequence>
<keyword evidence="3" id="KW-1185">Reference proteome</keyword>
<feature type="region of interest" description="Disordered" evidence="1">
    <location>
        <begin position="41"/>
        <end position="74"/>
    </location>
</feature>
<reference evidence="2 3" key="1">
    <citation type="submission" date="2020-03" db="EMBL/GenBank/DDBJ databases">
        <authorList>
            <person name="Zhu W."/>
        </authorList>
    </citation>
    <scope>NUCLEOTIDE SEQUENCE [LARGE SCALE GENOMIC DNA]</scope>
    <source>
        <strain evidence="2 3">185</strain>
    </source>
</reference>
<accession>A0A6G8S4A1</accession>
<dbReference type="Proteomes" id="UP000501939">
    <property type="component" value="Chromosome"/>
</dbReference>
<proteinExistence type="predicted"/>
<protein>
    <submittedName>
        <fullName evidence="2">Uncharacterized protein</fullName>
    </submittedName>
</protein>
<evidence type="ECO:0000313" key="3">
    <source>
        <dbReference type="Proteomes" id="UP000501939"/>
    </source>
</evidence>
<dbReference type="AlphaFoldDB" id="A0A6G8S4A1"/>
<dbReference type="KEGG" id="alj:G8D99_08020"/>
<evidence type="ECO:0000313" key="2">
    <source>
        <dbReference type="EMBL" id="QIO08961.1"/>
    </source>
</evidence>
<dbReference type="EMBL" id="CP049916">
    <property type="protein sequence ID" value="QIO08961.1"/>
    <property type="molecule type" value="Genomic_DNA"/>
</dbReference>
<name>A0A6G8S4A1_9GAMM</name>
<organism evidence="2 3">
    <name type="scientific">Acinetobacter lanii</name>
    <dbReference type="NCBI Taxonomy" id="2715163"/>
    <lineage>
        <taxon>Bacteria</taxon>
        <taxon>Pseudomonadati</taxon>
        <taxon>Pseudomonadota</taxon>
        <taxon>Gammaproteobacteria</taxon>
        <taxon>Moraxellales</taxon>
        <taxon>Moraxellaceae</taxon>
        <taxon>Acinetobacter</taxon>
    </lineage>
</organism>
<dbReference type="RefSeq" id="WP_166324211.1">
    <property type="nucleotide sequence ID" value="NZ_CP049916.1"/>
</dbReference>